<evidence type="ECO:0000256" key="1">
    <source>
        <dbReference type="SAM" id="MobiDB-lite"/>
    </source>
</evidence>
<evidence type="ECO:0000313" key="2">
    <source>
        <dbReference type="Proteomes" id="UP000887566"/>
    </source>
</evidence>
<organism evidence="2 3">
    <name type="scientific">Plectus sambesii</name>
    <dbReference type="NCBI Taxonomy" id="2011161"/>
    <lineage>
        <taxon>Eukaryota</taxon>
        <taxon>Metazoa</taxon>
        <taxon>Ecdysozoa</taxon>
        <taxon>Nematoda</taxon>
        <taxon>Chromadorea</taxon>
        <taxon>Plectida</taxon>
        <taxon>Plectina</taxon>
        <taxon>Plectoidea</taxon>
        <taxon>Plectidae</taxon>
        <taxon>Plectus</taxon>
    </lineage>
</organism>
<keyword evidence="2" id="KW-1185">Reference proteome</keyword>
<proteinExistence type="predicted"/>
<sequence>MWVGGIRPTNRPIMGVQPPERTTNYGADTDGGGGGTDAADRTSAAYEATRLARRTGHPQRVEPPRPRLSNRHCNNNTCLSPSLAARHTFASVRGQPRTA</sequence>
<accession>A0A914V3B4</accession>
<feature type="region of interest" description="Disordered" evidence="1">
    <location>
        <begin position="1"/>
        <end position="76"/>
    </location>
</feature>
<evidence type="ECO:0000313" key="3">
    <source>
        <dbReference type="WBParaSite" id="PSAMB.scaffold149size72264.g2641.t1"/>
    </source>
</evidence>
<name>A0A914V3B4_9BILA</name>
<protein>
    <submittedName>
        <fullName evidence="3">Uncharacterized protein</fullName>
    </submittedName>
</protein>
<dbReference type="WBParaSite" id="PSAMB.scaffold149size72264.g2641.t1">
    <property type="protein sequence ID" value="PSAMB.scaffold149size72264.g2641.t1"/>
    <property type="gene ID" value="PSAMB.scaffold149size72264.g2641"/>
</dbReference>
<reference evidence="3" key="1">
    <citation type="submission" date="2022-11" db="UniProtKB">
        <authorList>
            <consortium name="WormBaseParasite"/>
        </authorList>
    </citation>
    <scope>IDENTIFICATION</scope>
</reference>
<dbReference type="Proteomes" id="UP000887566">
    <property type="component" value="Unplaced"/>
</dbReference>
<dbReference type="AlphaFoldDB" id="A0A914V3B4"/>